<reference evidence="5 6" key="1">
    <citation type="submission" date="2017-06" db="EMBL/GenBank/DDBJ databases">
        <authorList>
            <person name="Kim H.J."/>
            <person name="Triplett B.A."/>
        </authorList>
    </citation>
    <scope>NUCLEOTIDE SEQUENCE [LARGE SCALE GENOMIC DNA]</scope>
    <source>
        <strain evidence="5 6">13146</strain>
    </source>
</reference>
<dbReference type="EMBL" id="NIVS01000007">
    <property type="protein sequence ID" value="OWQ56329.1"/>
    <property type="molecule type" value="Genomic_DNA"/>
</dbReference>
<evidence type="ECO:0000259" key="4">
    <source>
        <dbReference type="PROSITE" id="PS01124"/>
    </source>
</evidence>
<dbReference type="InterPro" id="IPR010499">
    <property type="entry name" value="AraC_E-bd"/>
</dbReference>
<accession>A0A246HQW7</accession>
<dbReference type="InterPro" id="IPR009057">
    <property type="entry name" value="Homeodomain-like_sf"/>
</dbReference>
<dbReference type="GO" id="GO:0003700">
    <property type="term" value="F:DNA-binding transcription factor activity"/>
    <property type="evidence" value="ECO:0007669"/>
    <property type="project" value="InterPro"/>
</dbReference>
<evidence type="ECO:0000256" key="3">
    <source>
        <dbReference type="ARBA" id="ARBA00023163"/>
    </source>
</evidence>
<dbReference type="SUPFAM" id="SSF55136">
    <property type="entry name" value="Probable bacterial effector-binding domain"/>
    <property type="match status" value="1"/>
</dbReference>
<dbReference type="SUPFAM" id="SSF46689">
    <property type="entry name" value="Homeodomain-like"/>
    <property type="match status" value="2"/>
</dbReference>
<dbReference type="PROSITE" id="PS00041">
    <property type="entry name" value="HTH_ARAC_FAMILY_1"/>
    <property type="match status" value="1"/>
</dbReference>
<dbReference type="InterPro" id="IPR018060">
    <property type="entry name" value="HTH_AraC"/>
</dbReference>
<organism evidence="5 6">
    <name type="scientific">Stenotrophomonas maltophilia</name>
    <name type="common">Pseudomonas maltophilia</name>
    <name type="synonym">Xanthomonas maltophilia</name>
    <dbReference type="NCBI Taxonomy" id="40324"/>
    <lineage>
        <taxon>Bacteria</taxon>
        <taxon>Pseudomonadati</taxon>
        <taxon>Pseudomonadota</taxon>
        <taxon>Gammaproteobacteria</taxon>
        <taxon>Lysobacterales</taxon>
        <taxon>Lysobacteraceae</taxon>
        <taxon>Stenotrophomonas</taxon>
        <taxon>Stenotrophomonas maltophilia group</taxon>
    </lineage>
</organism>
<proteinExistence type="predicted"/>
<dbReference type="Proteomes" id="UP000198157">
    <property type="component" value="Unassembled WGS sequence"/>
</dbReference>
<dbReference type="Pfam" id="PF12833">
    <property type="entry name" value="HTH_18"/>
    <property type="match status" value="1"/>
</dbReference>
<dbReference type="InterPro" id="IPR050959">
    <property type="entry name" value="MarA-like"/>
</dbReference>
<keyword evidence="3" id="KW-0804">Transcription</keyword>
<dbReference type="Gene3D" id="1.10.10.60">
    <property type="entry name" value="Homeodomain-like"/>
    <property type="match status" value="2"/>
</dbReference>
<dbReference type="PANTHER" id="PTHR47504">
    <property type="entry name" value="RIGHT ORIGIN-BINDING PROTEIN"/>
    <property type="match status" value="1"/>
</dbReference>
<feature type="domain" description="HTH araC/xylS-type" evidence="4">
    <location>
        <begin position="5"/>
        <end position="103"/>
    </location>
</feature>
<evidence type="ECO:0000313" key="5">
    <source>
        <dbReference type="EMBL" id="OWQ56329.1"/>
    </source>
</evidence>
<dbReference type="Pfam" id="PF06445">
    <property type="entry name" value="GyrI-like"/>
    <property type="match status" value="1"/>
</dbReference>
<dbReference type="SMART" id="SM00342">
    <property type="entry name" value="HTH_ARAC"/>
    <property type="match status" value="1"/>
</dbReference>
<keyword evidence="2" id="KW-0238">DNA-binding</keyword>
<keyword evidence="1" id="KW-0805">Transcription regulation</keyword>
<protein>
    <submittedName>
        <fullName evidence="5">AraC family transcriptional regulator</fullName>
    </submittedName>
</protein>
<dbReference type="Gene3D" id="3.20.80.10">
    <property type="entry name" value="Regulatory factor, effector binding domain"/>
    <property type="match status" value="1"/>
</dbReference>
<dbReference type="AlphaFoldDB" id="A0A246HQW7"/>
<dbReference type="PROSITE" id="PS01124">
    <property type="entry name" value="HTH_ARAC_FAMILY_2"/>
    <property type="match status" value="1"/>
</dbReference>
<comment type="caution">
    <text evidence="5">The sequence shown here is derived from an EMBL/GenBank/DDBJ whole genome shotgun (WGS) entry which is preliminary data.</text>
</comment>
<gene>
    <name evidence="5" type="ORF">CEE60_02295</name>
</gene>
<dbReference type="GO" id="GO:0043565">
    <property type="term" value="F:sequence-specific DNA binding"/>
    <property type="evidence" value="ECO:0007669"/>
    <property type="project" value="InterPro"/>
</dbReference>
<dbReference type="SMART" id="SM00871">
    <property type="entry name" value="AraC_E_bind"/>
    <property type="match status" value="1"/>
</dbReference>
<dbReference type="InterPro" id="IPR029442">
    <property type="entry name" value="GyrI-like"/>
</dbReference>
<sequence length="283" mass="30510">MGAARRALWYIESHFAENPSLAAIAGVVGVSPFHLSRLFQLSTGTSVVRYLRGRRLTEAARQLAAGASDILRVAIAAGYASHAAFTRAFSEQFGRSPEQVRAQGLAGLALVEALRLVDTSTPCAIEPHREHRGALRVAGIGARHTAATVASIPSQWQRLEEAHGLGTEIPYGVCGNNDAEGGFDYIAGVEISACAPVPAGWQAILIPPREYLVAWHAGHISAIRSTWFWLLNDYLPASGLTLADAPDLERYDTRFDDRSGHGGVEIWLPLTDTPHPKESDPCE</sequence>
<name>A0A246HQW7_STEMA</name>
<dbReference type="InterPro" id="IPR011256">
    <property type="entry name" value="Reg_factor_effector_dom_sf"/>
</dbReference>
<evidence type="ECO:0000256" key="2">
    <source>
        <dbReference type="ARBA" id="ARBA00023125"/>
    </source>
</evidence>
<dbReference type="InterPro" id="IPR018062">
    <property type="entry name" value="HTH_AraC-typ_CS"/>
</dbReference>
<evidence type="ECO:0000313" key="6">
    <source>
        <dbReference type="Proteomes" id="UP000198157"/>
    </source>
</evidence>
<evidence type="ECO:0000256" key="1">
    <source>
        <dbReference type="ARBA" id="ARBA00023015"/>
    </source>
</evidence>
<dbReference type="PANTHER" id="PTHR47504:SF5">
    <property type="entry name" value="RIGHT ORIGIN-BINDING PROTEIN"/>
    <property type="match status" value="1"/>
</dbReference>
<dbReference type="OrthoDB" id="282744at2"/>